<evidence type="ECO:0000313" key="2">
    <source>
        <dbReference type="EMBL" id="OAF15432.1"/>
    </source>
</evidence>
<dbReference type="Proteomes" id="UP000076959">
    <property type="component" value="Unassembled WGS sequence"/>
</dbReference>
<feature type="compositionally biased region" description="Basic residues" evidence="1">
    <location>
        <begin position="60"/>
        <end position="81"/>
    </location>
</feature>
<dbReference type="EMBL" id="LUUB01000022">
    <property type="protein sequence ID" value="OAF15432.1"/>
    <property type="molecule type" value="Genomic_DNA"/>
</dbReference>
<protein>
    <submittedName>
        <fullName evidence="2">Uncharacterized protein</fullName>
    </submittedName>
</protein>
<reference evidence="2 3" key="1">
    <citation type="submission" date="2016-03" db="EMBL/GenBank/DDBJ databases">
        <title>Draft Genome Sequence of the Strain BR 10245 (Bradyrhizobium sp.) isolated from nodules of Centrolobium paraense.</title>
        <authorList>
            <person name="Simoes-Araujo J.L.Sr."/>
            <person name="Barauna A.C."/>
            <person name="Silva K."/>
            <person name="Zilli J.E."/>
        </authorList>
    </citation>
    <scope>NUCLEOTIDE SEQUENCE [LARGE SCALE GENOMIC DNA]</scope>
    <source>
        <strain evidence="2 3">BR 10245</strain>
    </source>
</reference>
<name>A0A176Z6P6_9BRAD</name>
<sequence>MSSSELVPSDHDRVEAVSNEVQFALVIARMIGTVAHSPEHLRPAVFDLRVTSCRNSSPLRMRRTSSGRSRRSKPHSRRRGIFKAADPARTAAGRSRGNQLR</sequence>
<keyword evidence="3" id="KW-1185">Reference proteome</keyword>
<gene>
    <name evidence="2" type="ORF">AYJ54_39310</name>
</gene>
<feature type="region of interest" description="Disordered" evidence="1">
    <location>
        <begin position="56"/>
        <end position="101"/>
    </location>
</feature>
<proteinExistence type="predicted"/>
<dbReference type="AlphaFoldDB" id="A0A176Z6P6"/>
<evidence type="ECO:0000313" key="3">
    <source>
        <dbReference type="Proteomes" id="UP000076959"/>
    </source>
</evidence>
<evidence type="ECO:0000256" key="1">
    <source>
        <dbReference type="SAM" id="MobiDB-lite"/>
    </source>
</evidence>
<comment type="caution">
    <text evidence="2">The sequence shown here is derived from an EMBL/GenBank/DDBJ whole genome shotgun (WGS) entry which is preliminary data.</text>
</comment>
<accession>A0A176Z6P6</accession>
<organism evidence="2 3">
    <name type="scientific">Bradyrhizobium centrolobii</name>
    <dbReference type="NCBI Taxonomy" id="1505087"/>
    <lineage>
        <taxon>Bacteria</taxon>
        <taxon>Pseudomonadati</taxon>
        <taxon>Pseudomonadota</taxon>
        <taxon>Alphaproteobacteria</taxon>
        <taxon>Hyphomicrobiales</taxon>
        <taxon>Nitrobacteraceae</taxon>
        <taxon>Bradyrhizobium</taxon>
    </lineage>
</organism>